<dbReference type="Pfam" id="PF01636">
    <property type="entry name" value="APH"/>
    <property type="match status" value="1"/>
</dbReference>
<dbReference type="Proteomes" id="UP000030143">
    <property type="component" value="Unassembled WGS sequence"/>
</dbReference>
<dbReference type="Pfam" id="PF05988">
    <property type="entry name" value="DUF899"/>
    <property type="match status" value="1"/>
</dbReference>
<keyword evidence="4" id="KW-0809">Transit peptide</keyword>
<evidence type="ECO:0000256" key="2">
    <source>
        <dbReference type="ARBA" id="ARBA00005543"/>
    </source>
</evidence>
<dbReference type="InterPro" id="IPR051035">
    <property type="entry name" value="Mito_inheritance_9"/>
</dbReference>
<keyword evidence="9" id="KW-0808">Transferase</keyword>
<sequence>MMDSNEKEKKIVSAEEYQQARMDLLQQEKEATQLLQRLATSRRELPMVEVSNPDQFKFDTPDGENSLLDLFDSRKQLIIYHFMLGPGEHRGCVGCSFCMDHIPNLGHLWSRDTSFVAVATAPLSEITTYKEQMGWKFPFYSSAKTHRVWQKAEERGEIITWKPGNGYFGLSVFKKQDDHPVMLSFLRNFKRIQKSQGAYLSITCRGRSIGREELFAYTNGRFLVDEKNQLDRRYVKFNLDALCSTAATVGGQSSPITAIEKMEGGFSKVLLMQKENGMEVIAKIPCRIAGPAVLTTECEVGVLEFLRKHTSIPVPRVLSWSSDSSNAVGVEYIIMEKAPGVQLFEVWGKMPKTERPQFIRSLAKLEAQLSAIRFPASGGLYLQKKTGFSKCTPLDKDIDLTSSFCIGPSCDRAYQTEEIETPVIPSVHDTGPWNTISALGISIARRELSKISNGHLTSHAHFYRGSVEEHTQLLETTIRLMTHLDANTILSRSSQPTLWHTDLHMGNIYVSPEEPSRIVSFIDLQGVLVLPAFLQARWPVFLKPWEESKYVRGPVQVKLPDDFDQLDEEEKKAALNEWEQDMLAKTYEIATYLENRPAYTAMNVPRVFRELFIRCGETSETGILPLRECLIEISQSWSNLGFTGDCPFSFTEEEIETHGRQFADYEDWHQVQAFAQECLDTDAEGWISPQLDFENQRNLNKQLQDMYIKQMAGEKTLEEVQAIWPFPL</sequence>
<keyword evidence="7" id="KW-0175">Coiled coil</keyword>
<comment type="caution">
    <text evidence="9">The sequence shown here is derived from an EMBL/GenBank/DDBJ whole genome shotgun (WGS) entry which is preliminary data.</text>
</comment>
<dbReference type="EMBL" id="JQFZ01000341">
    <property type="protein sequence ID" value="KGO50320.1"/>
    <property type="molecule type" value="Genomic_DNA"/>
</dbReference>
<proteinExistence type="inferred from homology"/>
<dbReference type="InterPro" id="IPR010296">
    <property type="entry name" value="DUF899_thioredox"/>
</dbReference>
<dbReference type="InterPro" id="IPR002575">
    <property type="entry name" value="Aminoglycoside_PTrfase"/>
</dbReference>
<dbReference type="GO" id="GO:0016740">
    <property type="term" value="F:transferase activity"/>
    <property type="evidence" value="ECO:0007669"/>
    <property type="project" value="UniProtKB-KW"/>
</dbReference>
<comment type="subcellular location">
    <subcellularLocation>
        <location evidence="1">Mitochondrion</location>
    </subcellularLocation>
</comment>
<keyword evidence="5" id="KW-0496">Mitochondrion</keyword>
<evidence type="ECO:0000256" key="6">
    <source>
        <dbReference type="ARBA" id="ARBA00031849"/>
    </source>
</evidence>
<dbReference type="PhylomeDB" id="A0A0A2JDC0"/>
<feature type="domain" description="Aminoglycoside phosphotransferase" evidence="8">
    <location>
        <begin position="263"/>
        <end position="526"/>
    </location>
</feature>
<dbReference type="AlphaFoldDB" id="A0A0A2JDC0"/>
<dbReference type="STRING" id="27334.A0A0A2JDC0"/>
<name>A0A0A2JDC0_PENEN</name>
<accession>A0A0A2JDC0</accession>
<dbReference type="OrthoDB" id="2906425at2759"/>
<dbReference type="PANTHER" id="PTHR36091:SF1">
    <property type="entry name" value="ALTERED INHERITANCE OF MITOCHONDRIA PROTEIN 9, MITOCHONDRIAL"/>
    <property type="match status" value="1"/>
</dbReference>
<evidence type="ECO:0000256" key="3">
    <source>
        <dbReference type="ARBA" id="ARBA00016197"/>
    </source>
</evidence>
<dbReference type="VEuPathDB" id="FungiDB:PEXP_024380"/>
<reference evidence="9 10" key="1">
    <citation type="journal article" date="2015" name="Mol. Plant Microbe Interact.">
        <title>Genome, transcriptome, and functional analyses of Penicillium expansum provide new insights into secondary metabolism and pathogenicity.</title>
        <authorList>
            <person name="Ballester A.R."/>
            <person name="Marcet-Houben M."/>
            <person name="Levin E."/>
            <person name="Sela N."/>
            <person name="Selma-Lazaro C."/>
            <person name="Carmona L."/>
            <person name="Wisniewski M."/>
            <person name="Droby S."/>
            <person name="Gonzalez-Candelas L."/>
            <person name="Gabaldon T."/>
        </authorList>
    </citation>
    <scope>NUCLEOTIDE SEQUENCE [LARGE SCALE GENOMIC DNA]</scope>
    <source>
        <strain evidence="9 10">MD-8</strain>
    </source>
</reference>
<feature type="coiled-coil region" evidence="7">
    <location>
        <begin position="14"/>
        <end position="44"/>
    </location>
</feature>
<comment type="similarity">
    <text evidence="2">Belongs to the AIM9 family.</text>
</comment>
<evidence type="ECO:0000313" key="9">
    <source>
        <dbReference type="EMBL" id="KGO50320.1"/>
    </source>
</evidence>
<dbReference type="PANTHER" id="PTHR36091">
    <property type="entry name" value="ALTERED INHERITANCE OF MITOCHONDRIA PROTEIN 9, MITOCHONDRIAL"/>
    <property type="match status" value="1"/>
</dbReference>
<dbReference type="HOGENOM" id="CLU_019189_1_1_1"/>
<evidence type="ECO:0000256" key="1">
    <source>
        <dbReference type="ARBA" id="ARBA00004173"/>
    </source>
</evidence>
<evidence type="ECO:0000256" key="5">
    <source>
        <dbReference type="ARBA" id="ARBA00023128"/>
    </source>
</evidence>
<gene>
    <name evidence="9" type="ORF">PEX2_026430</name>
</gene>
<evidence type="ECO:0000256" key="4">
    <source>
        <dbReference type="ARBA" id="ARBA00022946"/>
    </source>
</evidence>
<protein>
    <recommendedName>
        <fullName evidence="3">Altered inheritance of mitochondria protein 9, mitochondrial</fullName>
    </recommendedName>
    <alternativeName>
        <fullName evidence="6">Found in mitochondrial proteome protein 29</fullName>
    </alternativeName>
</protein>
<dbReference type="SUPFAM" id="SSF56112">
    <property type="entry name" value="Protein kinase-like (PK-like)"/>
    <property type="match status" value="1"/>
</dbReference>
<dbReference type="GO" id="GO:0005739">
    <property type="term" value="C:mitochondrion"/>
    <property type="evidence" value="ECO:0007669"/>
    <property type="project" value="UniProtKB-SubCell"/>
</dbReference>
<dbReference type="RefSeq" id="XP_016593565.1">
    <property type="nucleotide sequence ID" value="XM_016739918.1"/>
</dbReference>
<evidence type="ECO:0000256" key="7">
    <source>
        <dbReference type="SAM" id="Coils"/>
    </source>
</evidence>
<evidence type="ECO:0000313" key="10">
    <source>
        <dbReference type="Proteomes" id="UP000030143"/>
    </source>
</evidence>
<evidence type="ECO:0000259" key="8">
    <source>
        <dbReference type="Pfam" id="PF01636"/>
    </source>
</evidence>
<dbReference type="GeneID" id="27675337"/>
<keyword evidence="10" id="KW-1185">Reference proteome</keyword>
<dbReference type="InterPro" id="IPR011009">
    <property type="entry name" value="Kinase-like_dom_sf"/>
</dbReference>
<organism evidence="9 10">
    <name type="scientific">Penicillium expansum</name>
    <name type="common">Blue mold rot fungus</name>
    <dbReference type="NCBI Taxonomy" id="27334"/>
    <lineage>
        <taxon>Eukaryota</taxon>
        <taxon>Fungi</taxon>
        <taxon>Dikarya</taxon>
        <taxon>Ascomycota</taxon>
        <taxon>Pezizomycotina</taxon>
        <taxon>Eurotiomycetes</taxon>
        <taxon>Eurotiomycetidae</taxon>
        <taxon>Eurotiales</taxon>
        <taxon>Aspergillaceae</taxon>
        <taxon>Penicillium</taxon>
    </lineage>
</organism>